<feature type="coiled-coil region" evidence="1">
    <location>
        <begin position="50"/>
        <end position="77"/>
    </location>
</feature>
<dbReference type="AlphaFoldDB" id="A0A844KQV3"/>
<keyword evidence="1" id="KW-0175">Coiled coil</keyword>
<dbReference type="InterPro" id="IPR025580">
    <property type="entry name" value="Gp46"/>
</dbReference>
<proteinExistence type="predicted"/>
<evidence type="ECO:0000313" key="3">
    <source>
        <dbReference type="Proteomes" id="UP000446657"/>
    </source>
</evidence>
<protein>
    <submittedName>
        <fullName evidence="2">DUF4355 domain-containing protein</fullName>
    </submittedName>
</protein>
<organism evidence="2 3">
    <name type="scientific">Roseburia faecis</name>
    <dbReference type="NCBI Taxonomy" id="301302"/>
    <lineage>
        <taxon>Bacteria</taxon>
        <taxon>Bacillati</taxon>
        <taxon>Bacillota</taxon>
        <taxon>Clostridia</taxon>
        <taxon>Lachnospirales</taxon>
        <taxon>Lachnospiraceae</taxon>
        <taxon>Roseburia</taxon>
    </lineage>
</organism>
<name>A0A844KQV3_9FIRM</name>
<evidence type="ECO:0000313" key="2">
    <source>
        <dbReference type="EMBL" id="MTR81830.1"/>
    </source>
</evidence>
<reference evidence="2 3" key="1">
    <citation type="journal article" date="2019" name="Nat. Med.">
        <title>A library of human gut bacterial isolates paired with longitudinal multiomics data enables mechanistic microbiome research.</title>
        <authorList>
            <person name="Poyet M."/>
            <person name="Groussin M."/>
            <person name="Gibbons S.M."/>
            <person name="Avila-Pacheco J."/>
            <person name="Jiang X."/>
            <person name="Kearney S.M."/>
            <person name="Perrotta A.R."/>
            <person name="Berdy B."/>
            <person name="Zhao S."/>
            <person name="Lieberman T.D."/>
            <person name="Swanson P.K."/>
            <person name="Smith M."/>
            <person name="Roesemann S."/>
            <person name="Alexander J.E."/>
            <person name="Rich S.A."/>
            <person name="Livny J."/>
            <person name="Vlamakis H."/>
            <person name="Clish C."/>
            <person name="Bullock K."/>
            <person name="Deik A."/>
            <person name="Scott J."/>
            <person name="Pierce K.A."/>
            <person name="Xavier R.J."/>
            <person name="Alm E.J."/>
        </authorList>
    </citation>
    <scope>NUCLEOTIDE SEQUENCE [LARGE SCALE GENOMIC DNA]</scope>
    <source>
        <strain evidence="2 3">BIOML-A1</strain>
    </source>
</reference>
<evidence type="ECO:0000256" key="1">
    <source>
        <dbReference type="SAM" id="Coils"/>
    </source>
</evidence>
<dbReference type="RefSeq" id="WP_155176637.1">
    <property type="nucleotide sequence ID" value="NZ_WNAK01000016.1"/>
</dbReference>
<dbReference type="Proteomes" id="UP000446657">
    <property type="component" value="Unassembled WGS sequence"/>
</dbReference>
<dbReference type="EMBL" id="WNAL01000016">
    <property type="protein sequence ID" value="MTR81830.1"/>
    <property type="molecule type" value="Genomic_DNA"/>
</dbReference>
<sequence length="163" mass="18428">MDIKELNLTDEQMALVTKYVQSETDKVRTDYSAKLKTANDEIARLKPVEKSDAEKALEERISALESKEKELANKEKSMTLASKLKEKELPEGLAQFLNVGEDMDKTIEEVGALFGNYFLNGSNKPSNHQTSKGITREDFKKMGYAERAKLYAENPSLYQALNK</sequence>
<accession>A0A844KQV3</accession>
<dbReference type="Pfam" id="PF14265">
    <property type="entry name" value="DUF4355"/>
    <property type="match status" value="1"/>
</dbReference>
<gene>
    <name evidence="2" type="ORF">GMD30_08995</name>
</gene>
<comment type="caution">
    <text evidence="2">The sequence shown here is derived from an EMBL/GenBank/DDBJ whole genome shotgun (WGS) entry which is preliminary data.</text>
</comment>